<dbReference type="SUPFAM" id="SSF50129">
    <property type="entry name" value="GroES-like"/>
    <property type="match status" value="1"/>
</dbReference>
<dbReference type="Pfam" id="PF08240">
    <property type="entry name" value="ADH_N"/>
    <property type="match status" value="1"/>
</dbReference>
<evidence type="ECO:0000256" key="7">
    <source>
        <dbReference type="RuleBase" id="RU361277"/>
    </source>
</evidence>
<dbReference type="Proteomes" id="UP000784435">
    <property type="component" value="Unassembled WGS sequence"/>
</dbReference>
<dbReference type="PROSITE" id="PS00059">
    <property type="entry name" value="ADH_ZINC"/>
    <property type="match status" value="1"/>
</dbReference>
<dbReference type="InterPro" id="IPR020843">
    <property type="entry name" value="ER"/>
</dbReference>
<reference evidence="9" key="2">
    <citation type="submission" date="2021-09" db="EMBL/GenBank/DDBJ databases">
        <authorList>
            <person name="Gilroy R."/>
        </authorList>
    </citation>
    <scope>NUCLEOTIDE SEQUENCE</scope>
    <source>
        <strain evidence="9">ChiGjej5B5-7349</strain>
    </source>
</reference>
<dbReference type="GO" id="GO:0008270">
    <property type="term" value="F:zinc ion binding"/>
    <property type="evidence" value="ECO:0007669"/>
    <property type="project" value="InterPro"/>
</dbReference>
<proteinExistence type="inferred from homology"/>
<dbReference type="InterPro" id="IPR036291">
    <property type="entry name" value="NAD(P)-bd_dom_sf"/>
</dbReference>
<dbReference type="EMBL" id="DYUK01000190">
    <property type="protein sequence ID" value="HJG80508.1"/>
    <property type="molecule type" value="Genomic_DNA"/>
</dbReference>
<dbReference type="FunFam" id="3.40.50.720:FF:000022">
    <property type="entry name" value="Cinnamyl alcohol dehydrogenase"/>
    <property type="match status" value="1"/>
</dbReference>
<dbReference type="SUPFAM" id="SSF51735">
    <property type="entry name" value="NAD(P)-binding Rossmann-fold domains"/>
    <property type="match status" value="1"/>
</dbReference>
<accession>A0A921ME96</accession>
<evidence type="ECO:0000256" key="3">
    <source>
        <dbReference type="ARBA" id="ARBA00022833"/>
    </source>
</evidence>
<feature type="domain" description="Enoyl reductase (ER)" evidence="8">
    <location>
        <begin position="12"/>
        <end position="345"/>
    </location>
</feature>
<evidence type="ECO:0000256" key="6">
    <source>
        <dbReference type="ARBA" id="ARBA00048262"/>
    </source>
</evidence>
<dbReference type="CDD" id="cd05283">
    <property type="entry name" value="CAD1"/>
    <property type="match status" value="1"/>
</dbReference>
<keyword evidence="3 7" id="KW-0862">Zinc</keyword>
<dbReference type="EC" id="1.1.1.2" evidence="5"/>
<reference evidence="9" key="1">
    <citation type="journal article" date="2021" name="PeerJ">
        <title>Extensive microbial diversity within the chicken gut microbiome revealed by metagenomics and culture.</title>
        <authorList>
            <person name="Gilroy R."/>
            <person name="Ravi A."/>
            <person name="Getino M."/>
            <person name="Pursley I."/>
            <person name="Horton D.L."/>
            <person name="Alikhan N.F."/>
            <person name="Baker D."/>
            <person name="Gharbi K."/>
            <person name="Hall N."/>
            <person name="Watson M."/>
            <person name="Adriaenssens E.M."/>
            <person name="Foster-Nyarko E."/>
            <person name="Jarju S."/>
            <person name="Secka A."/>
            <person name="Antonio M."/>
            <person name="Oren A."/>
            <person name="Chaudhuri R.R."/>
            <person name="La Ragione R."/>
            <person name="Hildebrand F."/>
            <person name="Pallen M.J."/>
        </authorList>
    </citation>
    <scope>NUCLEOTIDE SEQUENCE</scope>
    <source>
        <strain evidence="9">ChiGjej5B5-7349</strain>
    </source>
</reference>
<evidence type="ECO:0000313" key="9">
    <source>
        <dbReference type="EMBL" id="HJG80508.1"/>
    </source>
</evidence>
<sequence>MTITVKALQKTGPHEPFQVVDLERREVGPNDVLIDIRAAGICHSDIHTIRNEWGEAHFPLAVGHEIAGFVEAVGAEVTGFAAGDRVGVGCLVNSCGECAACRSDQEQECSGGKGRKVGTYNSVDVDGSITQGGYAQKVVVDADFVLRIPEGLDLQQAAPLLCAGITSYAPIARWGVGPGSKVAVLGLGGLGHMGVQIAAAKGADVTVLSRSLAKEETALKLGASRVLATTEEDFFRNHRDEFDFILNTISADIPVDRYLGLLKPRGVMAVVGLPPEKQPLGFGALIGGSKVIAGSNIGGIRETQEMLDFCAEHGLGSWIETIGVDEVDAAYDRVVAGDVQFRFVIDTETFEGAGTQAPAQA</sequence>
<dbReference type="Gene3D" id="3.40.50.720">
    <property type="entry name" value="NAD(P)-binding Rossmann-like Domain"/>
    <property type="match status" value="1"/>
</dbReference>
<name>A0A921ME96_9MICO</name>
<dbReference type="InterPro" id="IPR002328">
    <property type="entry name" value="ADH_Zn_CS"/>
</dbReference>
<evidence type="ECO:0000256" key="1">
    <source>
        <dbReference type="ARBA" id="ARBA00001947"/>
    </source>
</evidence>
<keyword evidence="2 7" id="KW-0479">Metal-binding</keyword>
<comment type="similarity">
    <text evidence="7">Belongs to the zinc-containing alcohol dehydrogenase family.</text>
</comment>
<dbReference type="InterPro" id="IPR013149">
    <property type="entry name" value="ADH-like_C"/>
</dbReference>
<comment type="cofactor">
    <cofactor evidence="1 7">
        <name>Zn(2+)</name>
        <dbReference type="ChEBI" id="CHEBI:29105"/>
    </cofactor>
</comment>
<evidence type="ECO:0000256" key="2">
    <source>
        <dbReference type="ARBA" id="ARBA00022723"/>
    </source>
</evidence>
<dbReference type="Pfam" id="PF00107">
    <property type="entry name" value="ADH_zinc_N"/>
    <property type="match status" value="1"/>
</dbReference>
<organism evidence="9 10">
    <name type="scientific">Brevibacterium senegalense</name>
    <dbReference type="NCBI Taxonomy" id="1033736"/>
    <lineage>
        <taxon>Bacteria</taxon>
        <taxon>Bacillati</taxon>
        <taxon>Actinomycetota</taxon>
        <taxon>Actinomycetes</taxon>
        <taxon>Micrococcales</taxon>
        <taxon>Brevibacteriaceae</taxon>
        <taxon>Brevibacterium</taxon>
    </lineage>
</organism>
<dbReference type="Gene3D" id="3.90.180.10">
    <property type="entry name" value="Medium-chain alcohol dehydrogenases, catalytic domain"/>
    <property type="match status" value="1"/>
</dbReference>
<keyword evidence="4" id="KW-0560">Oxidoreductase</keyword>
<evidence type="ECO:0000256" key="5">
    <source>
        <dbReference type="ARBA" id="ARBA00024074"/>
    </source>
</evidence>
<dbReference type="InterPro" id="IPR013154">
    <property type="entry name" value="ADH-like_N"/>
</dbReference>
<dbReference type="InterPro" id="IPR047109">
    <property type="entry name" value="CAD-like"/>
</dbReference>
<comment type="caution">
    <text evidence="9">The sequence shown here is derived from an EMBL/GenBank/DDBJ whole genome shotgun (WGS) entry which is preliminary data.</text>
</comment>
<comment type="catalytic activity">
    <reaction evidence="6">
        <text>a primary alcohol + NADP(+) = an aldehyde + NADPH + H(+)</text>
        <dbReference type="Rhea" id="RHEA:15937"/>
        <dbReference type="ChEBI" id="CHEBI:15378"/>
        <dbReference type="ChEBI" id="CHEBI:15734"/>
        <dbReference type="ChEBI" id="CHEBI:17478"/>
        <dbReference type="ChEBI" id="CHEBI:57783"/>
        <dbReference type="ChEBI" id="CHEBI:58349"/>
        <dbReference type="EC" id="1.1.1.2"/>
    </reaction>
</comment>
<dbReference type="GO" id="GO:0008106">
    <property type="term" value="F:alcohol dehydrogenase (NADP+) activity"/>
    <property type="evidence" value="ECO:0007669"/>
    <property type="project" value="UniProtKB-EC"/>
</dbReference>
<dbReference type="PANTHER" id="PTHR42683">
    <property type="entry name" value="ALDEHYDE REDUCTASE"/>
    <property type="match status" value="1"/>
</dbReference>
<evidence type="ECO:0000313" key="10">
    <source>
        <dbReference type="Proteomes" id="UP000784435"/>
    </source>
</evidence>
<dbReference type="SMART" id="SM00829">
    <property type="entry name" value="PKS_ER"/>
    <property type="match status" value="1"/>
</dbReference>
<protein>
    <recommendedName>
        <fullName evidence="5">alcohol dehydrogenase (NADP(+))</fullName>
        <ecNumber evidence="5">1.1.1.2</ecNumber>
    </recommendedName>
</protein>
<evidence type="ECO:0000256" key="4">
    <source>
        <dbReference type="ARBA" id="ARBA00023002"/>
    </source>
</evidence>
<dbReference type="InterPro" id="IPR011032">
    <property type="entry name" value="GroES-like_sf"/>
</dbReference>
<dbReference type="AlphaFoldDB" id="A0A921ME96"/>
<gene>
    <name evidence="9" type="ORF">K8V08_08870</name>
</gene>
<evidence type="ECO:0000259" key="8">
    <source>
        <dbReference type="SMART" id="SM00829"/>
    </source>
</evidence>